<protein>
    <recommendedName>
        <fullName evidence="7">Death domain-containing protein</fullName>
    </recommendedName>
</protein>
<comment type="caution">
    <text evidence="5">The sequence shown here is derived from an EMBL/GenBank/DDBJ whole genome shotgun (WGS) entry which is preliminary data.</text>
</comment>
<dbReference type="Proteomes" id="UP000242188">
    <property type="component" value="Unassembled WGS sequence"/>
</dbReference>
<dbReference type="GO" id="GO:0042981">
    <property type="term" value="P:regulation of apoptotic process"/>
    <property type="evidence" value="ECO:0007669"/>
    <property type="project" value="InterPro"/>
</dbReference>
<evidence type="ECO:0000256" key="2">
    <source>
        <dbReference type="SAM" id="MobiDB-lite"/>
    </source>
</evidence>
<dbReference type="EMBL" id="NEDP02004404">
    <property type="protein sequence ID" value="OWF45777.1"/>
    <property type="molecule type" value="Genomic_DNA"/>
</dbReference>
<dbReference type="CDD" id="cd01671">
    <property type="entry name" value="CARD"/>
    <property type="match status" value="1"/>
</dbReference>
<evidence type="ECO:0000256" key="1">
    <source>
        <dbReference type="SAM" id="Coils"/>
    </source>
</evidence>
<dbReference type="PANTHER" id="PTHR15034">
    <property type="entry name" value="DEATH DOMAIN-CONTAINING PROTEIN CRADD"/>
    <property type="match status" value="1"/>
</dbReference>
<name>A0A210QAL7_MIZYE</name>
<evidence type="ECO:0000259" key="4">
    <source>
        <dbReference type="PROSITE" id="PS50209"/>
    </source>
</evidence>
<dbReference type="Gene3D" id="1.10.533.10">
    <property type="entry name" value="Death Domain, Fas"/>
    <property type="match status" value="2"/>
</dbReference>
<dbReference type="InterPro" id="IPR000488">
    <property type="entry name" value="Death_dom"/>
</dbReference>
<proteinExistence type="predicted"/>
<keyword evidence="1" id="KW-0175">Coiled coil</keyword>
<evidence type="ECO:0000313" key="5">
    <source>
        <dbReference type="EMBL" id="OWF45777.1"/>
    </source>
</evidence>
<dbReference type="PROSITE" id="PS50209">
    <property type="entry name" value="CARD"/>
    <property type="match status" value="1"/>
</dbReference>
<feature type="domain" description="Death" evidence="3">
    <location>
        <begin position="199"/>
        <end position="269"/>
    </location>
</feature>
<feature type="region of interest" description="Disordered" evidence="2">
    <location>
        <begin position="14"/>
        <end position="53"/>
    </location>
</feature>
<gene>
    <name evidence="5" type="ORF">KP79_PYT13056</name>
</gene>
<dbReference type="InterPro" id="IPR011029">
    <property type="entry name" value="DEATH-like_dom_sf"/>
</dbReference>
<dbReference type="InterPro" id="IPR037939">
    <property type="entry name" value="CRADD"/>
</dbReference>
<dbReference type="SUPFAM" id="SSF47986">
    <property type="entry name" value="DEATH domain"/>
    <property type="match status" value="2"/>
</dbReference>
<evidence type="ECO:0000259" key="3">
    <source>
        <dbReference type="PROSITE" id="PS50017"/>
    </source>
</evidence>
<keyword evidence="6" id="KW-1185">Reference proteome</keyword>
<dbReference type="GO" id="GO:0002020">
    <property type="term" value="F:protease binding"/>
    <property type="evidence" value="ECO:0007669"/>
    <property type="project" value="InterPro"/>
</dbReference>
<reference evidence="5 6" key="1">
    <citation type="journal article" date="2017" name="Nat. Ecol. Evol.">
        <title>Scallop genome provides insights into evolution of bilaterian karyotype and development.</title>
        <authorList>
            <person name="Wang S."/>
            <person name="Zhang J."/>
            <person name="Jiao W."/>
            <person name="Li J."/>
            <person name="Xun X."/>
            <person name="Sun Y."/>
            <person name="Guo X."/>
            <person name="Huan P."/>
            <person name="Dong B."/>
            <person name="Zhang L."/>
            <person name="Hu X."/>
            <person name="Sun X."/>
            <person name="Wang J."/>
            <person name="Zhao C."/>
            <person name="Wang Y."/>
            <person name="Wang D."/>
            <person name="Huang X."/>
            <person name="Wang R."/>
            <person name="Lv J."/>
            <person name="Li Y."/>
            <person name="Zhang Z."/>
            <person name="Liu B."/>
            <person name="Lu W."/>
            <person name="Hui Y."/>
            <person name="Liang J."/>
            <person name="Zhou Z."/>
            <person name="Hou R."/>
            <person name="Li X."/>
            <person name="Liu Y."/>
            <person name="Li H."/>
            <person name="Ning X."/>
            <person name="Lin Y."/>
            <person name="Zhao L."/>
            <person name="Xing Q."/>
            <person name="Dou J."/>
            <person name="Li Y."/>
            <person name="Mao J."/>
            <person name="Guo H."/>
            <person name="Dou H."/>
            <person name="Li T."/>
            <person name="Mu C."/>
            <person name="Jiang W."/>
            <person name="Fu Q."/>
            <person name="Fu X."/>
            <person name="Miao Y."/>
            <person name="Liu J."/>
            <person name="Yu Q."/>
            <person name="Li R."/>
            <person name="Liao H."/>
            <person name="Li X."/>
            <person name="Kong Y."/>
            <person name="Jiang Z."/>
            <person name="Chourrout D."/>
            <person name="Li R."/>
            <person name="Bao Z."/>
        </authorList>
    </citation>
    <scope>NUCLEOTIDE SEQUENCE [LARGE SCALE GENOMIC DNA]</scope>
    <source>
        <strain evidence="5 6">PY_sf001</strain>
    </source>
</reference>
<organism evidence="5 6">
    <name type="scientific">Mizuhopecten yessoensis</name>
    <name type="common">Japanese scallop</name>
    <name type="synonym">Patinopecten yessoensis</name>
    <dbReference type="NCBI Taxonomy" id="6573"/>
    <lineage>
        <taxon>Eukaryota</taxon>
        <taxon>Metazoa</taxon>
        <taxon>Spiralia</taxon>
        <taxon>Lophotrochozoa</taxon>
        <taxon>Mollusca</taxon>
        <taxon>Bivalvia</taxon>
        <taxon>Autobranchia</taxon>
        <taxon>Pteriomorphia</taxon>
        <taxon>Pectinida</taxon>
        <taxon>Pectinoidea</taxon>
        <taxon>Pectinidae</taxon>
        <taxon>Mizuhopecten</taxon>
    </lineage>
</organism>
<feature type="domain" description="CARD" evidence="4">
    <location>
        <begin position="278"/>
        <end position="367"/>
    </location>
</feature>
<dbReference type="InterPro" id="IPR001315">
    <property type="entry name" value="CARD"/>
</dbReference>
<accession>A0A210QAL7</accession>
<dbReference type="GO" id="GO:0070513">
    <property type="term" value="F:death domain binding"/>
    <property type="evidence" value="ECO:0007669"/>
    <property type="project" value="InterPro"/>
</dbReference>
<dbReference type="PANTHER" id="PTHR15034:SF5">
    <property type="entry name" value="DEATH DOMAIN-CONTAINING PROTEIN CRADD"/>
    <property type="match status" value="1"/>
</dbReference>
<feature type="compositionally biased region" description="Basic and acidic residues" evidence="2">
    <location>
        <begin position="35"/>
        <end position="44"/>
    </location>
</feature>
<sequence>MPFKLNYLLCGVHKEEERSNKKKKNRTNKKKKEKQHTLKPDKSESVVTSPGPDTIDQIILRIPDPDIRERLQQWQTENILEQAGKESKEKEFRRELEERLCESDTEKSELLDIKNEEIDGLNQKLQDVREEFESTKQELQATRGEKCRLESIVRSLQGKPYLPLCRKDPTNSNLVEALGKLVLPLQEKQRQESQFTKEVKDAMRLVENFIGPRWKEFAREIDLPLEIIEDNDMAPDQRQSEIYWRIMSEWQKRENITVTKMATVCQQLGINICLDKPMSGQHKRVLDKNRERVIHDVYPELALNHMLKYLSIPASLREYVTSTEKRYVMAERLLDILPVLGDQAFTVFTLALSNTGQEEIAEQLFENPMPEEHKLVLRKFENTLISYSDSDRLVSGMARYVTIPGCIHGYLLESNTRDNKMRRLLEILPCFGHQALDTLIKALDDTGFKQVASILKDKTGELLKLTKQEASTQVSPEDVYESEELLWKDDYYTREIMTKEMEANAAMFETSIEQQVNMDYRSPKPIEILNNMDMVRVRYTARGTELE</sequence>
<dbReference type="OrthoDB" id="6118540at2759"/>
<dbReference type="AlphaFoldDB" id="A0A210QAL7"/>
<feature type="coiled-coil region" evidence="1">
    <location>
        <begin position="111"/>
        <end position="145"/>
    </location>
</feature>
<dbReference type="PROSITE" id="PS50017">
    <property type="entry name" value="DEATH_DOMAIN"/>
    <property type="match status" value="1"/>
</dbReference>
<evidence type="ECO:0000313" key="6">
    <source>
        <dbReference type="Proteomes" id="UP000242188"/>
    </source>
</evidence>
<feature type="compositionally biased region" description="Basic residues" evidence="2">
    <location>
        <begin position="20"/>
        <end position="34"/>
    </location>
</feature>
<evidence type="ECO:0008006" key="7">
    <source>
        <dbReference type="Google" id="ProtNLM"/>
    </source>
</evidence>
<dbReference type="GO" id="GO:0007165">
    <property type="term" value="P:signal transduction"/>
    <property type="evidence" value="ECO:0007669"/>
    <property type="project" value="InterPro"/>
</dbReference>